<dbReference type="Gene3D" id="3.40.50.720">
    <property type="entry name" value="NAD(P)-binding Rossmann-like Domain"/>
    <property type="match status" value="1"/>
</dbReference>
<gene>
    <name evidence="2" type="ORF">D3272_04915</name>
</gene>
<feature type="domain" description="NAD-dependent epimerase/dehydratase" evidence="1">
    <location>
        <begin position="9"/>
        <end position="185"/>
    </location>
</feature>
<dbReference type="SUPFAM" id="SSF51735">
    <property type="entry name" value="NAD(P)-binding Rossmann-fold domains"/>
    <property type="match status" value="1"/>
</dbReference>
<sequence>MTEPPSLRVLVTGAGGNLGRKLVAHLADAPWCTGVVALDLAAPGDAPHPKVRPVAADLARRSPALDEAMAGVDAAVHLAARNPYPDADWEDGAASFDMTLQAVAALARGGGAKRFVFASSNHVMGGYKEDGLAPGTLSTALPPRPGTRTGPGDVPRAYAAAKLMGERLLAARAEHGGLTAVSLRIGWCQPGDNRPETLSAAGVPGAAVGTAPATPEAARDLAWFRAMWLSNADFLRAVSAALTAEAAPWPAPAIVVNAMSDNGGMPWDLAETRRLIGYAPRDDSAALLAGGRA</sequence>
<dbReference type="AlphaFoldDB" id="A0A4Q2RIE1"/>
<evidence type="ECO:0000313" key="2">
    <source>
        <dbReference type="EMBL" id="RYB06674.1"/>
    </source>
</evidence>
<dbReference type="Proteomes" id="UP000289411">
    <property type="component" value="Unassembled WGS sequence"/>
</dbReference>
<reference evidence="2 3" key="2">
    <citation type="submission" date="2019-02" db="EMBL/GenBank/DDBJ databases">
        <title>'Lichenibacterium ramalinii' gen. nov. sp. nov., 'Lichenibacterium minor' gen. nov. sp. nov.</title>
        <authorList>
            <person name="Pankratov T."/>
        </authorList>
    </citation>
    <scope>NUCLEOTIDE SEQUENCE [LARGE SCALE GENOMIC DNA]</scope>
    <source>
        <strain evidence="2 3">RmlP001</strain>
    </source>
</reference>
<accession>A0A4Q2RIE1</accession>
<evidence type="ECO:0000313" key="3">
    <source>
        <dbReference type="Proteomes" id="UP000289411"/>
    </source>
</evidence>
<dbReference type="PANTHER" id="PTHR43245">
    <property type="entry name" value="BIFUNCTIONAL POLYMYXIN RESISTANCE PROTEIN ARNA"/>
    <property type="match status" value="1"/>
</dbReference>
<dbReference type="EMBL" id="QYBC01000003">
    <property type="protein sequence ID" value="RYB06674.1"/>
    <property type="molecule type" value="Genomic_DNA"/>
</dbReference>
<reference evidence="2 3" key="1">
    <citation type="submission" date="2018-09" db="EMBL/GenBank/DDBJ databases">
        <authorList>
            <person name="Grouzdev D.S."/>
            <person name="Krutkina M.S."/>
        </authorList>
    </citation>
    <scope>NUCLEOTIDE SEQUENCE [LARGE SCALE GENOMIC DNA]</scope>
    <source>
        <strain evidence="2 3">RmlP001</strain>
    </source>
</reference>
<dbReference type="Pfam" id="PF01370">
    <property type="entry name" value="Epimerase"/>
    <property type="match status" value="1"/>
</dbReference>
<name>A0A4Q2RIE1_9HYPH</name>
<dbReference type="InterPro" id="IPR001509">
    <property type="entry name" value="Epimerase_deHydtase"/>
</dbReference>
<organism evidence="2 3">
    <name type="scientific">Lichenibacterium ramalinae</name>
    <dbReference type="NCBI Taxonomy" id="2316527"/>
    <lineage>
        <taxon>Bacteria</taxon>
        <taxon>Pseudomonadati</taxon>
        <taxon>Pseudomonadota</taxon>
        <taxon>Alphaproteobacteria</taxon>
        <taxon>Hyphomicrobiales</taxon>
        <taxon>Lichenihabitantaceae</taxon>
        <taxon>Lichenibacterium</taxon>
    </lineage>
</organism>
<comment type="caution">
    <text evidence="2">The sequence shown here is derived from an EMBL/GenBank/DDBJ whole genome shotgun (WGS) entry which is preliminary data.</text>
</comment>
<protein>
    <submittedName>
        <fullName evidence="2">NAD(P)-dependent oxidoreductase</fullName>
    </submittedName>
</protein>
<keyword evidence="3" id="KW-1185">Reference proteome</keyword>
<dbReference type="InterPro" id="IPR036291">
    <property type="entry name" value="NAD(P)-bd_dom_sf"/>
</dbReference>
<dbReference type="OrthoDB" id="9814124at2"/>
<dbReference type="RefSeq" id="WP_129218030.1">
    <property type="nucleotide sequence ID" value="NZ_QYBC01000003.1"/>
</dbReference>
<evidence type="ECO:0000259" key="1">
    <source>
        <dbReference type="Pfam" id="PF01370"/>
    </source>
</evidence>
<dbReference type="InterPro" id="IPR050177">
    <property type="entry name" value="Lipid_A_modif_metabolic_enz"/>
</dbReference>
<proteinExistence type="predicted"/>